<evidence type="ECO:0000256" key="8">
    <source>
        <dbReference type="ARBA" id="ARBA00065122"/>
    </source>
</evidence>
<keyword evidence="5 11" id="KW-0175">Coiled coil</keyword>
<evidence type="ECO:0000256" key="6">
    <source>
        <dbReference type="ARBA" id="ARBA00023242"/>
    </source>
</evidence>
<dbReference type="AlphaFoldDB" id="A0A9W2YDD4"/>
<sequence length="1221" mass="136033">MIYNQTIFLLYSQNRFYIDLDLVILIISRSTWQLLKIMSGLKRGHEDVDPDYADIGNEQTKRQRALEEDAKLAVCQRIQNIVRNEFVKEISNKESELQQVDKRLSEARLMMDRLRACIVATYYGQSNSATSTQTNSANAPPSSIHNAVKKYLGKTPSHQHSSTSHVELQYMPEKCQEGKTQFTPVGNEVKTCNTSSIPSQLSSSLQTNAAPKSVPPDTMIYDDRRSRFKIKKKIIVGNVSKYIPVDHREANDMSSHKWMVYVRGPRATPDISGFVKKVWFFLHHSYKPNDLVEISSPPFHLTRRGWGEFPVRVQLHFVDPRNKKVDIIHHLKLDKTFTGLQTPGAETVIEVELEKDFFEPSDSSAVIKYNTPSDSSAIISTTQSSFSSTFSTKQETHSEQSLEKLVHSDHNTADSEDNADCVNHQVKMEESTSPGKCVQPETNNGESDKRSISVNEEYNVTIAHDDIEENIVDVTEVEQPATSVSTSRIKKPFLNIDQGKSSHRSATLTTNHVNIKTDPGLDSSGSDASVVNKEHFVTVATAPVSTSVSTPVSHQQLVETASIQVSTPNIFLVPSSAGTDCTSNIHILGASSLLAMQQKDSNLSSTQKLIVLNSQVIPKQEPTPVIVRHSSNIPQTSVVRSVAPKQVSLLTGLVVQPSSPQISTSLLAQRPKLSNSVNPRPQMSTSFLVQRPKLSNSVNPRPQNSTSLLQTPQLLNATNRLPQNSALFSPQGQLLINSSNQPSQISTSLLPPRPKLFNSSNQTFVLNKATNQIVVVNNSVPQIVQPANQSAELKNPVIYPMAVKLINPTLPIQRSTKQISLLTTIGSSQKNQGTASNASVTPNQQVILTSLEPVIPSVKMSAIGITKHGSQRASGIKQEHKLLTEEERKKGQYEILKAWKENPELYERNSIKSKKIILASKDRLEGEAEIIPNLVIEDYTSMSALLKEAVKLHPLIQEHVNKLTHPYCAQSLEQWLSWPVGKQRACEWHRACFINKYLKKCLNNQTEFKGEQLKTTRNLVKWCRLHAFSPIAHFNSSTNLVQQAHNNIEAELIAGDFESICSSFTPLSDFNKELSTFKVNGDTHDIELDIITIEQKSSKCRIKKEVEDADISGAALQYLPPSEGAEFVYDELRKRGLKLETTELEPGIYSCIVMDMLYKAMVEFASDIIREASSVLSQTKRTSDPVLSRQIVHLTLTQLPEAGFCCDKFLGKEDNIECGIR</sequence>
<dbReference type="RefSeq" id="XP_055860743.1">
    <property type="nucleotide sequence ID" value="XM_056004768.1"/>
</dbReference>
<evidence type="ECO:0000256" key="1">
    <source>
        <dbReference type="ARBA" id="ARBA00004123"/>
    </source>
</evidence>
<evidence type="ECO:0000256" key="7">
    <source>
        <dbReference type="ARBA" id="ARBA00060245"/>
    </source>
</evidence>
<dbReference type="InterPro" id="IPR055127">
    <property type="entry name" value="YEATS2_3HBD"/>
</dbReference>
<evidence type="ECO:0000256" key="4">
    <source>
        <dbReference type="ARBA" id="ARBA00022843"/>
    </source>
</evidence>
<feature type="region of interest" description="Disordered" evidence="12">
    <location>
        <begin position="428"/>
        <end position="450"/>
    </location>
</feature>
<evidence type="ECO:0000256" key="12">
    <source>
        <dbReference type="SAM" id="MobiDB-lite"/>
    </source>
</evidence>
<evidence type="ECO:0000256" key="11">
    <source>
        <dbReference type="SAM" id="Coils"/>
    </source>
</evidence>
<evidence type="ECO:0000256" key="5">
    <source>
        <dbReference type="ARBA" id="ARBA00023054"/>
    </source>
</evidence>
<evidence type="ECO:0000256" key="10">
    <source>
        <dbReference type="PROSITE-ProRule" id="PRU00376"/>
    </source>
</evidence>
<keyword evidence="6 10" id="KW-0539">Nucleus</keyword>
<evidence type="ECO:0000313" key="15">
    <source>
        <dbReference type="RefSeq" id="XP_055860743.1"/>
    </source>
</evidence>
<dbReference type="GO" id="GO:0051726">
    <property type="term" value="P:regulation of cell cycle"/>
    <property type="evidence" value="ECO:0007669"/>
    <property type="project" value="UniProtKB-ARBA"/>
</dbReference>
<evidence type="ECO:0000256" key="2">
    <source>
        <dbReference type="ARBA" id="ARBA00022499"/>
    </source>
</evidence>
<evidence type="ECO:0000256" key="3">
    <source>
        <dbReference type="ARBA" id="ARBA00022553"/>
    </source>
</evidence>
<evidence type="ECO:0000256" key="9">
    <source>
        <dbReference type="ARBA" id="ARBA00068329"/>
    </source>
</evidence>
<dbReference type="InterPro" id="IPR005033">
    <property type="entry name" value="YEATS"/>
</dbReference>
<evidence type="ECO:0000259" key="13">
    <source>
        <dbReference type="PROSITE" id="PS51037"/>
    </source>
</evidence>
<dbReference type="InterPro" id="IPR038704">
    <property type="entry name" value="YEAST_sf"/>
</dbReference>
<protein>
    <recommendedName>
        <fullName evidence="9">YEATS domain-containing protein 2</fullName>
    </recommendedName>
</protein>
<feature type="region of interest" description="Disordered" evidence="12">
    <location>
        <begin position="193"/>
        <end position="218"/>
    </location>
</feature>
<dbReference type="Gene3D" id="2.60.40.1970">
    <property type="entry name" value="YEATS domain"/>
    <property type="match status" value="1"/>
</dbReference>
<proteinExistence type="predicted"/>
<comment type="function">
    <text evidence="7">Chromatin reader component of the ATAC complex, a complex with histone acetyltransferase activity on histones H3 and H4. YEATS2 specifically recognizes and binds histone H3 crotonylated at 'Lys-27' (H3K27cr). Crotonylation marks active promoters and enhancers and confers resistance to transcriptional repressors.</text>
</comment>
<gene>
    <name evidence="15" type="primary">LOC106054863</name>
</gene>
<dbReference type="OMA" id="SACKNFA"/>
<keyword evidence="14" id="KW-1185">Reference proteome</keyword>
<feature type="coiled-coil region" evidence="11">
    <location>
        <begin position="83"/>
        <end position="110"/>
    </location>
</feature>
<dbReference type="GO" id="GO:0005634">
    <property type="term" value="C:nucleus"/>
    <property type="evidence" value="ECO:0007669"/>
    <property type="project" value="UniProtKB-SubCell"/>
</dbReference>
<dbReference type="PANTHER" id="PTHR23195">
    <property type="entry name" value="YEATS DOMAIN"/>
    <property type="match status" value="1"/>
</dbReference>
<keyword evidence="3" id="KW-0597">Phosphoprotein</keyword>
<keyword evidence="4" id="KW-0832">Ubl conjugation</keyword>
<dbReference type="FunFam" id="2.60.40.1970:FF:000001">
    <property type="entry name" value="YEATS domain containing 2"/>
    <property type="match status" value="1"/>
</dbReference>
<accession>A0A9W2YDD4</accession>
<dbReference type="InterPro" id="IPR055129">
    <property type="entry name" value="YEATS_dom"/>
</dbReference>
<reference evidence="15" key="1">
    <citation type="submission" date="2025-08" db="UniProtKB">
        <authorList>
            <consortium name="RefSeq"/>
        </authorList>
    </citation>
    <scope>IDENTIFICATION</scope>
</reference>
<dbReference type="Pfam" id="PF22951">
    <property type="entry name" value="3HBD"/>
    <property type="match status" value="1"/>
</dbReference>
<dbReference type="GO" id="GO:0000123">
    <property type="term" value="C:histone acetyltransferase complex"/>
    <property type="evidence" value="ECO:0007669"/>
    <property type="project" value="UniProtKB-ARBA"/>
</dbReference>
<feature type="compositionally biased region" description="Low complexity" evidence="12">
    <location>
        <begin position="195"/>
        <end position="206"/>
    </location>
</feature>
<dbReference type="OrthoDB" id="6155374at2759"/>
<dbReference type="CDD" id="cd16907">
    <property type="entry name" value="YEATS_YEATS2_like"/>
    <property type="match status" value="1"/>
</dbReference>
<dbReference type="Pfam" id="PF03366">
    <property type="entry name" value="YEATS"/>
    <property type="match status" value="1"/>
</dbReference>
<dbReference type="PROSITE" id="PS51037">
    <property type="entry name" value="YEATS"/>
    <property type="match status" value="1"/>
</dbReference>
<dbReference type="GO" id="GO:0006355">
    <property type="term" value="P:regulation of DNA-templated transcription"/>
    <property type="evidence" value="ECO:0007669"/>
    <property type="project" value="InterPro"/>
</dbReference>
<organism evidence="14 15">
    <name type="scientific">Biomphalaria glabrata</name>
    <name type="common">Bloodfluke planorb</name>
    <name type="synonym">Freshwater snail</name>
    <dbReference type="NCBI Taxonomy" id="6526"/>
    <lineage>
        <taxon>Eukaryota</taxon>
        <taxon>Metazoa</taxon>
        <taxon>Spiralia</taxon>
        <taxon>Lophotrochozoa</taxon>
        <taxon>Mollusca</taxon>
        <taxon>Gastropoda</taxon>
        <taxon>Heterobranchia</taxon>
        <taxon>Euthyneura</taxon>
        <taxon>Panpulmonata</taxon>
        <taxon>Hygrophila</taxon>
        <taxon>Lymnaeoidea</taxon>
        <taxon>Planorbidae</taxon>
        <taxon>Biomphalaria</taxon>
    </lineage>
</organism>
<keyword evidence="2" id="KW-1017">Isopeptide bond</keyword>
<evidence type="ECO:0000313" key="14">
    <source>
        <dbReference type="Proteomes" id="UP001165740"/>
    </source>
</evidence>
<comment type="subcellular location">
    <subcellularLocation>
        <location evidence="1 10">Nucleus</location>
    </subcellularLocation>
</comment>
<dbReference type="Proteomes" id="UP001165740">
    <property type="component" value="Chromosome 11"/>
</dbReference>
<feature type="domain" description="YEATS" evidence="13">
    <location>
        <begin position="224"/>
        <end position="371"/>
    </location>
</feature>
<name>A0A9W2YDD4_BIOGL</name>
<comment type="subunit">
    <text evidence="8">Component of the ADA2A-containing complex (ATAC), composed of KAT14, KAT2A, TADA2L, TADA3L, ZZ3, MBIP, WDR5, YEATS2, SGF29 and DR1.</text>
</comment>
<dbReference type="GeneID" id="106054863"/>